<evidence type="ECO:0000259" key="7">
    <source>
        <dbReference type="Pfam" id="PF00884"/>
    </source>
</evidence>
<protein>
    <recommendedName>
        <fullName evidence="7">Sulfatase N-terminal domain-containing protein</fullName>
    </recommendedName>
</protein>
<gene>
    <name evidence="8" type="ORF">N8I77_011800</name>
</gene>
<dbReference type="PANTHER" id="PTHR43108">
    <property type="entry name" value="N-ACETYLGLUCOSAMINE-6-SULFATASE FAMILY MEMBER"/>
    <property type="match status" value="1"/>
</dbReference>
<keyword evidence="6" id="KW-1133">Transmembrane helix</keyword>
<name>A0AAD9VXT3_PHOAM</name>
<dbReference type="InterPro" id="IPR017850">
    <property type="entry name" value="Alkaline_phosphatase_core_sf"/>
</dbReference>
<dbReference type="EMBL" id="JAUJFL010000008">
    <property type="protein sequence ID" value="KAK2598380.1"/>
    <property type="molecule type" value="Genomic_DNA"/>
</dbReference>
<keyword evidence="3" id="KW-0378">Hydrolase</keyword>
<dbReference type="Gene3D" id="3.40.720.10">
    <property type="entry name" value="Alkaline Phosphatase, subunit A"/>
    <property type="match status" value="1"/>
</dbReference>
<organism evidence="8 9">
    <name type="scientific">Phomopsis amygdali</name>
    <name type="common">Fusicoccum amygdali</name>
    <dbReference type="NCBI Taxonomy" id="1214568"/>
    <lineage>
        <taxon>Eukaryota</taxon>
        <taxon>Fungi</taxon>
        <taxon>Dikarya</taxon>
        <taxon>Ascomycota</taxon>
        <taxon>Pezizomycotina</taxon>
        <taxon>Sordariomycetes</taxon>
        <taxon>Sordariomycetidae</taxon>
        <taxon>Diaporthales</taxon>
        <taxon>Diaporthaceae</taxon>
        <taxon>Diaporthe</taxon>
    </lineage>
</organism>
<comment type="similarity">
    <text evidence="1">Belongs to the sulfatase family.</text>
</comment>
<dbReference type="Proteomes" id="UP001265746">
    <property type="component" value="Unassembled WGS sequence"/>
</dbReference>
<feature type="transmembrane region" description="Helical" evidence="6">
    <location>
        <begin position="78"/>
        <end position="99"/>
    </location>
</feature>
<evidence type="ECO:0000256" key="5">
    <source>
        <dbReference type="SAM" id="MobiDB-lite"/>
    </source>
</evidence>
<dbReference type="PANTHER" id="PTHR43108:SF8">
    <property type="entry name" value="SD21168P"/>
    <property type="match status" value="1"/>
</dbReference>
<evidence type="ECO:0000256" key="1">
    <source>
        <dbReference type="ARBA" id="ARBA00008779"/>
    </source>
</evidence>
<evidence type="ECO:0000313" key="8">
    <source>
        <dbReference type="EMBL" id="KAK2598380.1"/>
    </source>
</evidence>
<keyword evidence="4" id="KW-0325">Glycoprotein</keyword>
<dbReference type="Pfam" id="PF00884">
    <property type="entry name" value="Sulfatase"/>
    <property type="match status" value="1"/>
</dbReference>
<evidence type="ECO:0000256" key="6">
    <source>
        <dbReference type="SAM" id="Phobius"/>
    </source>
</evidence>
<feature type="compositionally biased region" description="Low complexity" evidence="5">
    <location>
        <begin position="28"/>
        <end position="39"/>
    </location>
</feature>
<sequence>MGTGKAFKNGYGTFSGLPGFFTKSKPAAAASVPARSASPTRQEDRPQSSSDPQDSSSQEVGPPKESSTPRKSFSKKTWIFIIIMFSSVILAVGLLAGLLTRKGHAQTASGPNIVFIMTDDQDKRLGSLDYMSVVQRELVAKGTEFSNHYTTQALCCPSRSSLLRGQQVHNTNITNVVKPGGAYNKWVLSGQDTNYLPHWLKEAGYRTEYVGKIMNGYGISNYNVTLKGWDHADCVLEPYIDDYNVPVFSKNGERPTYYPGYHQTDITRIKALDRLDYLTNQSEPFFLGITPFTPHIAYQQKGPSHRPIPQKRHFDQFTDVTAPHPPNFNPTDEYQDGKSGWVKWLSPMNESAINFADFVYMSRLQALQGVDEIVEDVITMLEEKGVINNTYIIYTSDNGYHLGQHRVPGGKSLFYNEDVNIPFVVRGPGVPEGVTSTIPGLHLDLAPTFLEIAGLDKTKWPEFFDGRSLLEQWHDPVSYNATGSGQGNGKESINIEYWGLIGIEAPSAASLGAPFYNNTYKTIRTIGEEQNWAYAVWCNGETELYNVTADPYELTNLARNSSSGGAVEASAQQVINRLNALLMVTKSCEQDRCRDPWAQLKPDDSTTLVSLTQAMNASYDSFFADFEKVQFETCAAIQLTDNEAPYFPKLDTLPGEGLGRAYRNRTDVIAPNPGVRVITTAEYYGTAEQRNATVAEIEAVSRLLTEAELSATST</sequence>
<dbReference type="InterPro" id="IPR024607">
    <property type="entry name" value="Sulfatase_CS"/>
</dbReference>
<feature type="domain" description="Sulfatase N-terminal" evidence="7">
    <location>
        <begin position="111"/>
        <end position="454"/>
    </location>
</feature>
<dbReference type="InterPro" id="IPR000917">
    <property type="entry name" value="Sulfatase_N"/>
</dbReference>
<evidence type="ECO:0000256" key="4">
    <source>
        <dbReference type="ARBA" id="ARBA00023180"/>
    </source>
</evidence>
<feature type="region of interest" description="Disordered" evidence="5">
    <location>
        <begin position="28"/>
        <end position="70"/>
    </location>
</feature>
<reference evidence="8" key="1">
    <citation type="submission" date="2023-06" db="EMBL/GenBank/DDBJ databases">
        <authorList>
            <person name="Noh H."/>
        </authorList>
    </citation>
    <scope>NUCLEOTIDE SEQUENCE</scope>
    <source>
        <strain evidence="8">DUCC20226</strain>
    </source>
</reference>
<dbReference type="PROSITE" id="PS00523">
    <property type="entry name" value="SULFATASE_1"/>
    <property type="match status" value="1"/>
</dbReference>
<evidence type="ECO:0000313" key="9">
    <source>
        <dbReference type="Proteomes" id="UP001265746"/>
    </source>
</evidence>
<keyword evidence="2" id="KW-0732">Signal</keyword>
<dbReference type="GO" id="GO:0005539">
    <property type="term" value="F:glycosaminoglycan binding"/>
    <property type="evidence" value="ECO:0007669"/>
    <property type="project" value="TreeGrafter"/>
</dbReference>
<feature type="compositionally biased region" description="Low complexity" evidence="5">
    <location>
        <begin position="47"/>
        <end position="58"/>
    </location>
</feature>
<evidence type="ECO:0000256" key="3">
    <source>
        <dbReference type="ARBA" id="ARBA00022801"/>
    </source>
</evidence>
<proteinExistence type="inferred from homology"/>
<keyword evidence="6" id="KW-0472">Membrane</keyword>
<accession>A0AAD9VXT3</accession>
<dbReference type="SUPFAM" id="SSF53649">
    <property type="entry name" value="Alkaline phosphatase-like"/>
    <property type="match status" value="1"/>
</dbReference>
<comment type="caution">
    <text evidence="8">The sequence shown here is derived from an EMBL/GenBank/DDBJ whole genome shotgun (WGS) entry which is preliminary data.</text>
</comment>
<dbReference type="AlphaFoldDB" id="A0AAD9VXT3"/>
<evidence type="ECO:0000256" key="2">
    <source>
        <dbReference type="ARBA" id="ARBA00022729"/>
    </source>
</evidence>
<dbReference type="CDD" id="cd16147">
    <property type="entry name" value="G6S"/>
    <property type="match status" value="1"/>
</dbReference>
<keyword evidence="9" id="KW-1185">Reference proteome</keyword>
<dbReference type="GO" id="GO:0008449">
    <property type="term" value="F:N-acetylglucosamine-6-sulfatase activity"/>
    <property type="evidence" value="ECO:0007669"/>
    <property type="project" value="TreeGrafter"/>
</dbReference>
<keyword evidence="6" id="KW-0812">Transmembrane</keyword>